<dbReference type="Gene3D" id="3.30.230.10">
    <property type="match status" value="1"/>
</dbReference>
<name>A0A1Y1RMC4_9MICC</name>
<comment type="catalytic activity">
    <reaction evidence="1">
        <text>Hydrolysis of proteins in presence of ATP.</text>
        <dbReference type="EC" id="3.4.21.53"/>
    </reaction>
</comment>
<dbReference type="SUPFAM" id="SSF54211">
    <property type="entry name" value="Ribosomal protein S5 domain 2-like"/>
    <property type="match status" value="1"/>
</dbReference>
<evidence type="ECO:0000313" key="5">
    <source>
        <dbReference type="Proteomes" id="UP000192359"/>
    </source>
</evidence>
<comment type="caution">
    <text evidence="4">The sequence shown here is derived from an EMBL/GenBank/DDBJ whole genome shotgun (WGS) entry which is preliminary data.</text>
</comment>
<dbReference type="SUPFAM" id="SSF50156">
    <property type="entry name" value="PDZ domain-like"/>
    <property type="match status" value="1"/>
</dbReference>
<accession>A0A1Y1RMC4</accession>
<dbReference type="Proteomes" id="UP000192359">
    <property type="component" value="Unassembled WGS sequence"/>
</dbReference>
<dbReference type="InterPro" id="IPR027065">
    <property type="entry name" value="Lon_Prtase"/>
</dbReference>
<dbReference type="GO" id="GO:0006508">
    <property type="term" value="P:proteolysis"/>
    <property type="evidence" value="ECO:0007669"/>
    <property type="project" value="UniProtKB-KW"/>
</dbReference>
<feature type="transmembrane region" description="Helical" evidence="2">
    <location>
        <begin position="20"/>
        <end position="40"/>
    </location>
</feature>
<dbReference type="InterPro" id="IPR020568">
    <property type="entry name" value="Ribosomal_Su5_D2-typ_SF"/>
</dbReference>
<dbReference type="RefSeq" id="WP_083093793.1">
    <property type="nucleotide sequence ID" value="NZ_LXWF01000045.1"/>
</dbReference>
<dbReference type="Gene3D" id="2.30.42.10">
    <property type="match status" value="1"/>
</dbReference>
<dbReference type="GO" id="GO:0004252">
    <property type="term" value="F:serine-type endopeptidase activity"/>
    <property type="evidence" value="ECO:0007669"/>
    <property type="project" value="UniProtKB-UniRule"/>
</dbReference>
<keyword evidence="1" id="KW-0720">Serine protease</keyword>
<evidence type="ECO:0000256" key="2">
    <source>
        <dbReference type="SAM" id="Phobius"/>
    </source>
</evidence>
<reference evidence="4 5" key="1">
    <citation type="submission" date="2016-05" db="EMBL/GenBank/DDBJ databases">
        <title>Draft genome sequence of a porcine commensal Rothia nasimurium.</title>
        <authorList>
            <person name="Gaiser R.A."/>
            <person name="Van Baarlen P."/>
            <person name="Wells J.M."/>
        </authorList>
    </citation>
    <scope>NUCLEOTIDE SEQUENCE [LARGE SCALE GENOMIC DNA]</scope>
    <source>
        <strain evidence="4 5">PT-32</strain>
    </source>
</reference>
<dbReference type="OrthoDB" id="2356897at2"/>
<keyword evidence="2" id="KW-1133">Transmembrane helix</keyword>
<dbReference type="InterPro" id="IPR036034">
    <property type="entry name" value="PDZ_sf"/>
</dbReference>
<dbReference type="PROSITE" id="PS51786">
    <property type="entry name" value="LON_PROTEOLYTIC"/>
    <property type="match status" value="1"/>
</dbReference>
<dbReference type="PANTHER" id="PTHR10046">
    <property type="entry name" value="ATP DEPENDENT LON PROTEASE FAMILY MEMBER"/>
    <property type="match status" value="1"/>
</dbReference>
<keyword evidence="1" id="KW-0378">Hydrolase</keyword>
<dbReference type="EC" id="3.4.21.53" evidence="1"/>
<dbReference type="Pfam" id="PF05362">
    <property type="entry name" value="Lon_C"/>
    <property type="match status" value="1"/>
</dbReference>
<dbReference type="InterPro" id="IPR008269">
    <property type="entry name" value="Lon_proteolytic"/>
</dbReference>
<dbReference type="AlphaFoldDB" id="A0A1Y1RMC4"/>
<dbReference type="GO" id="GO:0005524">
    <property type="term" value="F:ATP binding"/>
    <property type="evidence" value="ECO:0007669"/>
    <property type="project" value="InterPro"/>
</dbReference>
<comment type="similarity">
    <text evidence="1">Belongs to the peptidase S16 family.</text>
</comment>
<feature type="active site" evidence="1">
    <location>
        <position position="255"/>
    </location>
</feature>
<keyword evidence="5" id="KW-1185">Reference proteome</keyword>
<organism evidence="4 5">
    <name type="scientific">Rothia nasimurium</name>
    <dbReference type="NCBI Taxonomy" id="85336"/>
    <lineage>
        <taxon>Bacteria</taxon>
        <taxon>Bacillati</taxon>
        <taxon>Actinomycetota</taxon>
        <taxon>Actinomycetes</taxon>
        <taxon>Micrococcales</taxon>
        <taxon>Micrococcaceae</taxon>
        <taxon>Rothia</taxon>
    </lineage>
</organism>
<dbReference type="InterPro" id="IPR014721">
    <property type="entry name" value="Ribsml_uS5_D2-typ_fold_subgr"/>
</dbReference>
<keyword evidence="2" id="KW-0812">Transmembrane</keyword>
<dbReference type="GO" id="GO:0030163">
    <property type="term" value="P:protein catabolic process"/>
    <property type="evidence" value="ECO:0007669"/>
    <property type="project" value="InterPro"/>
</dbReference>
<evidence type="ECO:0000256" key="1">
    <source>
        <dbReference type="PROSITE-ProRule" id="PRU01122"/>
    </source>
</evidence>
<evidence type="ECO:0000259" key="3">
    <source>
        <dbReference type="PROSITE" id="PS51786"/>
    </source>
</evidence>
<protein>
    <recommendedName>
        <fullName evidence="1">endopeptidase La</fullName>
        <ecNumber evidence="1">3.4.21.53</ecNumber>
    </recommendedName>
</protein>
<feature type="active site" evidence="1">
    <location>
        <position position="300"/>
    </location>
</feature>
<evidence type="ECO:0000313" key="4">
    <source>
        <dbReference type="EMBL" id="ORC15160.1"/>
    </source>
</evidence>
<dbReference type="GO" id="GO:0004176">
    <property type="term" value="F:ATP-dependent peptidase activity"/>
    <property type="evidence" value="ECO:0007669"/>
    <property type="project" value="UniProtKB-UniRule"/>
</dbReference>
<keyword evidence="1" id="KW-0645">Protease</keyword>
<feature type="domain" description="Lon proteolytic" evidence="3">
    <location>
        <begin position="247"/>
        <end position="348"/>
    </location>
</feature>
<keyword evidence="2" id="KW-0472">Membrane</keyword>
<sequence>MVLSSREQTPQHNRARGLNLGRVAALGTVGLTAVALMMPVNFVTESPGPAFNTIGEFNNKNLIEIEGAQTYPVSGNLDMTTVSVAGGPNSSMFAIGALATWLEDSTTVLPSDLVYDPALTHEEVTAQNTADMTNSQEVAQAAALTQLGIGYTETLKVSGLVEGSPSTGLVETDDLVIAINGQTLTGYTKLTEGVNAAGGEPVDLTLSRDGQERTVTITPTYNEQSESYVLGLYIARSFDFPLTVNYGLEEVGGPSAGMMFALGIMDELTPGEMTGGVHFAGTGTIDSDGTVGPIGGVEQKMWGAADAGATVFLAPEANCDEVVGNVPRNLNVVKVATLAEAEDAVTRIGQGENPATFPTCEN</sequence>
<gene>
    <name evidence="4" type="ORF">A7979_08125</name>
</gene>
<dbReference type="EMBL" id="LXWF01000045">
    <property type="protein sequence ID" value="ORC15160.1"/>
    <property type="molecule type" value="Genomic_DNA"/>
</dbReference>
<proteinExistence type="inferred from homology"/>